<reference evidence="11" key="1">
    <citation type="submission" date="2016-05" db="EMBL/GenBank/DDBJ databases">
        <authorList>
            <person name="Li Y."/>
        </authorList>
    </citation>
    <scope>NUCLEOTIDE SEQUENCE [LARGE SCALE GENOMIC DNA]</scope>
    <source>
        <strain evidence="11">YIC4027</strain>
    </source>
</reference>
<evidence type="ECO:0000256" key="3">
    <source>
        <dbReference type="ARBA" id="ARBA00022898"/>
    </source>
</evidence>
<dbReference type="InterPro" id="IPR000277">
    <property type="entry name" value="Cys/Met-Metab_PyrdxlP-dep_enz"/>
</dbReference>
<gene>
    <name evidence="10" type="ORF">A8M32_26335</name>
</gene>
<evidence type="ECO:0000256" key="5">
    <source>
        <dbReference type="ARBA" id="ARBA00046315"/>
    </source>
</evidence>
<dbReference type="STRING" id="1752398.A8M32_26335"/>
<dbReference type="InterPro" id="IPR015421">
    <property type="entry name" value="PyrdxlP-dep_Trfase_major"/>
</dbReference>
<name>A0A1E3V4P0_9HYPH</name>
<evidence type="ECO:0000256" key="1">
    <source>
        <dbReference type="ARBA" id="ARBA00001933"/>
    </source>
</evidence>
<comment type="pathway">
    <text evidence="5">Amino-acid biosynthesis; L-methionine biosynthesis via de novo pathway; L-homocysteine from L-cystathionine: step 1/1.</text>
</comment>
<dbReference type="PANTHER" id="PTHR43500:SF1">
    <property type="entry name" value="CYSTATHIONINE BETA-LYASE-RELATED"/>
    <property type="match status" value="1"/>
</dbReference>
<dbReference type="InterPro" id="IPR015424">
    <property type="entry name" value="PyrdxlP-dep_Trfase"/>
</dbReference>
<dbReference type="PIRSF" id="PIRSF001434">
    <property type="entry name" value="CGS"/>
    <property type="match status" value="1"/>
</dbReference>
<comment type="catalytic activity">
    <reaction evidence="7">
        <text>an S-substituted L-cysteine + H2O = a thiol + pyruvate + NH4(+)</text>
        <dbReference type="Rhea" id="RHEA:18121"/>
        <dbReference type="ChEBI" id="CHEBI:15361"/>
        <dbReference type="ChEBI" id="CHEBI:15377"/>
        <dbReference type="ChEBI" id="CHEBI:28938"/>
        <dbReference type="ChEBI" id="CHEBI:29256"/>
        <dbReference type="ChEBI" id="CHEBI:58717"/>
        <dbReference type="EC" id="4.4.1.13"/>
    </reaction>
</comment>
<accession>A0A1E3V4P0</accession>
<dbReference type="Gene3D" id="3.40.640.10">
    <property type="entry name" value="Type I PLP-dependent aspartate aminotransferase-like (Major domain)"/>
    <property type="match status" value="1"/>
</dbReference>
<evidence type="ECO:0000256" key="9">
    <source>
        <dbReference type="RuleBase" id="RU362118"/>
    </source>
</evidence>
<dbReference type="GO" id="GO:0030170">
    <property type="term" value="F:pyridoxal phosphate binding"/>
    <property type="evidence" value="ECO:0007669"/>
    <property type="project" value="InterPro"/>
</dbReference>
<dbReference type="AlphaFoldDB" id="A0A1E3V4P0"/>
<evidence type="ECO:0000313" key="10">
    <source>
        <dbReference type="EMBL" id="ODR88509.1"/>
    </source>
</evidence>
<dbReference type="Pfam" id="PF01053">
    <property type="entry name" value="Cys_Met_Meta_PP"/>
    <property type="match status" value="1"/>
</dbReference>
<dbReference type="SUPFAM" id="SSF53383">
    <property type="entry name" value="PLP-dependent transferases"/>
    <property type="match status" value="1"/>
</dbReference>
<organism evidence="10 11">
    <name type="scientific">Sinorhizobium alkalisoli</name>
    <dbReference type="NCBI Taxonomy" id="1752398"/>
    <lineage>
        <taxon>Bacteria</taxon>
        <taxon>Pseudomonadati</taxon>
        <taxon>Pseudomonadota</taxon>
        <taxon>Alphaproteobacteria</taxon>
        <taxon>Hyphomicrobiales</taxon>
        <taxon>Rhizobiaceae</taxon>
        <taxon>Sinorhizobium/Ensifer group</taxon>
        <taxon>Sinorhizobium</taxon>
    </lineage>
</organism>
<sequence>MKDHTNCVVTPIVKADGFDPLGVAVHRGSTIVFRSADEYANRAKRGMDGYSYGLYGTPTTRTLERKITQLEQGARTFLAPSGQGANVIAMLAFVGAGDKVLIADSCYPPVRDFATHDLKRLGVAVDFYDPISPSALEHRIDDRTRMVWCESPGSTTLEVQDLPRIVEIAHRAGALVGCDNTWATPLNYKPLSYGADIVTEALTKYVSGHSDVLMGSITVSTDALAGPVRGLLGRYGIGVSPDDAALVLRGMETLPVRLAYASESALQLAQIFRDHPLVDRVLFPPMPGCAGHELWKRDFLGASGVFSVVFKPDVSAHLAAALDQLQVFAIGASWGGTRSLVAPMQVRSNRSETEWTDDDLLLRVSAGLEAREDLRADIERLLASLEEKNLPQRLPVSALDGTRYMLNNEQGE</sequence>
<dbReference type="RefSeq" id="WP_069461365.1">
    <property type="nucleotide sequence ID" value="NZ_LYBW01000065.1"/>
</dbReference>
<evidence type="ECO:0000256" key="2">
    <source>
        <dbReference type="ARBA" id="ARBA00009077"/>
    </source>
</evidence>
<proteinExistence type="inferred from homology"/>
<comment type="similarity">
    <text evidence="2 9">Belongs to the trans-sulfuration enzymes family.</text>
</comment>
<evidence type="ECO:0000256" key="6">
    <source>
        <dbReference type="ARBA" id="ARBA00047517"/>
    </source>
</evidence>
<evidence type="ECO:0000256" key="4">
    <source>
        <dbReference type="ARBA" id="ARBA00023239"/>
    </source>
</evidence>
<keyword evidence="4 10" id="KW-0456">Lyase</keyword>
<dbReference type="InterPro" id="IPR054542">
    <property type="entry name" value="Cys_met_metab_PP"/>
</dbReference>
<keyword evidence="11" id="KW-1185">Reference proteome</keyword>
<evidence type="ECO:0000313" key="11">
    <source>
        <dbReference type="Proteomes" id="UP000094342"/>
    </source>
</evidence>
<dbReference type="GO" id="GO:0019450">
    <property type="term" value="P:L-cysteine catabolic process to pyruvate"/>
    <property type="evidence" value="ECO:0007669"/>
    <property type="project" value="TreeGrafter"/>
</dbReference>
<protein>
    <submittedName>
        <fullName evidence="10">Cystathionine beta-lyase</fullName>
    </submittedName>
</protein>
<dbReference type="OrthoDB" id="9790858at2"/>
<comment type="catalytic activity">
    <reaction evidence="6">
        <text>L,L-cystathionine + H2O = L-homocysteine + pyruvate + NH4(+)</text>
        <dbReference type="Rhea" id="RHEA:13965"/>
        <dbReference type="ChEBI" id="CHEBI:15361"/>
        <dbReference type="ChEBI" id="CHEBI:15377"/>
        <dbReference type="ChEBI" id="CHEBI:28938"/>
        <dbReference type="ChEBI" id="CHEBI:58161"/>
        <dbReference type="ChEBI" id="CHEBI:58199"/>
    </reaction>
</comment>
<dbReference type="Gene3D" id="3.90.1150.10">
    <property type="entry name" value="Aspartate Aminotransferase, domain 1"/>
    <property type="match status" value="1"/>
</dbReference>
<comment type="cofactor">
    <cofactor evidence="1 9">
        <name>pyridoxal 5'-phosphate</name>
        <dbReference type="ChEBI" id="CHEBI:597326"/>
    </cofactor>
</comment>
<evidence type="ECO:0000256" key="7">
    <source>
        <dbReference type="ARBA" id="ARBA00047625"/>
    </source>
</evidence>
<dbReference type="GO" id="GO:0047804">
    <property type="term" value="F:cysteine-S-conjugate beta-lyase activity"/>
    <property type="evidence" value="ECO:0007669"/>
    <property type="project" value="UniProtKB-EC"/>
</dbReference>
<dbReference type="InterPro" id="IPR006233">
    <property type="entry name" value="Cys_b_lyase_bac"/>
</dbReference>
<dbReference type="EMBL" id="LYBW01000065">
    <property type="protein sequence ID" value="ODR88509.1"/>
    <property type="molecule type" value="Genomic_DNA"/>
</dbReference>
<dbReference type="PROSITE" id="PS00868">
    <property type="entry name" value="CYS_MET_METAB_PP"/>
    <property type="match status" value="1"/>
</dbReference>
<dbReference type="Proteomes" id="UP000094342">
    <property type="component" value="Unassembled WGS sequence"/>
</dbReference>
<comment type="caution">
    <text evidence="10">The sequence shown here is derived from an EMBL/GenBank/DDBJ whole genome shotgun (WGS) entry which is preliminary data.</text>
</comment>
<evidence type="ECO:0000256" key="8">
    <source>
        <dbReference type="PIRSR" id="PIRSR001434-2"/>
    </source>
</evidence>
<keyword evidence="3 8" id="KW-0663">Pyridoxal phosphate</keyword>
<dbReference type="FunFam" id="3.40.640.10:FF:000046">
    <property type="entry name" value="Cystathionine gamma-lyase"/>
    <property type="match status" value="1"/>
</dbReference>
<dbReference type="InterPro" id="IPR015422">
    <property type="entry name" value="PyrdxlP-dep_Trfase_small"/>
</dbReference>
<dbReference type="GO" id="GO:0019346">
    <property type="term" value="P:transsulfuration"/>
    <property type="evidence" value="ECO:0007669"/>
    <property type="project" value="InterPro"/>
</dbReference>
<dbReference type="PANTHER" id="PTHR43500">
    <property type="entry name" value="CYSTATHIONINE BETA-LYASE-RELATED"/>
    <property type="match status" value="1"/>
</dbReference>
<feature type="modified residue" description="N6-(pyridoxal phosphate)lysine" evidence="8">
    <location>
        <position position="204"/>
    </location>
</feature>